<proteinExistence type="predicted"/>
<reference evidence="3 4" key="1">
    <citation type="submission" date="2013-02" db="EMBL/GenBank/DDBJ databases">
        <title>Whole genome shotgun sequence of Gordonia malaquae NBRC 108250.</title>
        <authorList>
            <person name="Yoshida I."/>
            <person name="Hosoyama A."/>
            <person name="Tsuchikane K."/>
            <person name="Ando Y."/>
            <person name="Baba S."/>
            <person name="Ohji S."/>
            <person name="Hamada M."/>
            <person name="Tamura T."/>
            <person name="Yamazoe A."/>
            <person name="Yamazaki S."/>
            <person name="Fujita N."/>
        </authorList>
    </citation>
    <scope>NUCLEOTIDE SEQUENCE [LARGE SCALE GENOMIC DNA]</scope>
    <source>
        <strain evidence="3 4">NBRC 108250</strain>
    </source>
</reference>
<organism evidence="3 4">
    <name type="scientific">Gordonia malaquae NBRC 108250</name>
    <dbReference type="NCBI Taxonomy" id="1223542"/>
    <lineage>
        <taxon>Bacteria</taxon>
        <taxon>Bacillati</taxon>
        <taxon>Actinomycetota</taxon>
        <taxon>Actinomycetes</taxon>
        <taxon>Mycobacteriales</taxon>
        <taxon>Gordoniaceae</taxon>
        <taxon>Gordonia</taxon>
    </lineage>
</organism>
<dbReference type="Pfam" id="PF03551">
    <property type="entry name" value="PadR"/>
    <property type="match status" value="1"/>
</dbReference>
<dbReference type="SUPFAM" id="SSF46785">
    <property type="entry name" value="Winged helix' DNA-binding domain"/>
    <property type="match status" value="1"/>
</dbReference>
<evidence type="ECO:0000313" key="4">
    <source>
        <dbReference type="Proteomes" id="UP000035009"/>
    </source>
</evidence>
<sequence length="187" mass="20782">MALRHALLATLLTVGESSGYDLAKEFTPERATFWVASPQQIYRELDGMEAAGLVSARVVVQERRPDKRMLTITDAGLAELEANARDGAKPVAIRDEMMVMVQSVAAADRVAVCTAVRDRLDASRRKLAHYERLEAKYRAGRSDAALYADERVAGPYLTLLRGLSFERENIAWSETVLRVLEREGDDA</sequence>
<comment type="caution">
    <text evidence="3">The sequence shown here is derived from an EMBL/GenBank/DDBJ whole genome shotgun (WGS) entry which is preliminary data.</text>
</comment>
<accession>M3UFS8</accession>
<gene>
    <name evidence="3" type="ORF">GM1_002_00380</name>
</gene>
<evidence type="ECO:0000259" key="2">
    <source>
        <dbReference type="Pfam" id="PF10400"/>
    </source>
</evidence>
<dbReference type="Gene3D" id="6.10.140.190">
    <property type="match status" value="1"/>
</dbReference>
<dbReference type="InterPro" id="IPR005149">
    <property type="entry name" value="Tscrpt_reg_PadR_N"/>
</dbReference>
<dbReference type="OrthoDB" id="3186544at2"/>
<dbReference type="Gene3D" id="1.10.10.10">
    <property type="entry name" value="Winged helix-like DNA-binding domain superfamily/Winged helix DNA-binding domain"/>
    <property type="match status" value="1"/>
</dbReference>
<dbReference type="AlphaFoldDB" id="M3UFS8"/>
<evidence type="ECO:0000313" key="3">
    <source>
        <dbReference type="EMBL" id="GAC78060.1"/>
    </source>
</evidence>
<dbReference type="RefSeq" id="WP_008375872.1">
    <property type="nucleotide sequence ID" value="NZ_BAOP01000002.1"/>
</dbReference>
<keyword evidence="4" id="KW-1185">Reference proteome</keyword>
<protein>
    <submittedName>
        <fullName evidence="3">Putative PadR family transcriptional regulator</fullName>
    </submittedName>
</protein>
<dbReference type="PANTHER" id="PTHR43252:SF4">
    <property type="entry name" value="TRANSCRIPTIONAL REGULATORY PROTEIN"/>
    <property type="match status" value="1"/>
</dbReference>
<feature type="domain" description="Transcription regulator PadR N-terminal" evidence="1">
    <location>
        <begin position="11"/>
        <end position="81"/>
    </location>
</feature>
<dbReference type="InterPro" id="IPR018309">
    <property type="entry name" value="Tscrpt_reg_PadR_C"/>
</dbReference>
<dbReference type="Proteomes" id="UP000035009">
    <property type="component" value="Unassembled WGS sequence"/>
</dbReference>
<dbReference type="InterPro" id="IPR036388">
    <property type="entry name" value="WH-like_DNA-bd_sf"/>
</dbReference>
<dbReference type="Pfam" id="PF10400">
    <property type="entry name" value="Vir_act_alpha_C"/>
    <property type="match status" value="1"/>
</dbReference>
<dbReference type="PANTHER" id="PTHR43252">
    <property type="entry name" value="TRANSCRIPTIONAL REGULATOR YQJI"/>
    <property type="match status" value="1"/>
</dbReference>
<dbReference type="EMBL" id="BAOP01000002">
    <property type="protein sequence ID" value="GAC78060.1"/>
    <property type="molecule type" value="Genomic_DNA"/>
</dbReference>
<dbReference type="InterPro" id="IPR036390">
    <property type="entry name" value="WH_DNA-bd_sf"/>
</dbReference>
<evidence type="ECO:0000259" key="1">
    <source>
        <dbReference type="Pfam" id="PF03551"/>
    </source>
</evidence>
<feature type="domain" description="Transcription regulator PadR C-terminal" evidence="2">
    <location>
        <begin position="93"/>
        <end position="181"/>
    </location>
</feature>
<dbReference type="STRING" id="410332.SAMN04488550_3452"/>
<dbReference type="eggNOG" id="COG1695">
    <property type="taxonomic scope" value="Bacteria"/>
</dbReference>
<name>M3UFS8_GORML</name>